<dbReference type="GO" id="GO:0000828">
    <property type="term" value="F:inositol hexakisphosphate kinase activity"/>
    <property type="evidence" value="ECO:0007669"/>
    <property type="project" value="EnsemblFungi"/>
</dbReference>
<dbReference type="SUPFAM" id="SSF56104">
    <property type="entry name" value="SAICAR synthase-like"/>
    <property type="match status" value="1"/>
</dbReference>
<keyword evidence="3 4" id="KW-0418">Kinase</keyword>
<reference evidence="7 8" key="1">
    <citation type="journal article" date="2011" name="Proc. Natl. Acad. Sci. U.S.A.">
        <title>Evolutionary erosion of yeast sex chromosomes by mating-type switching accidents.</title>
        <authorList>
            <person name="Gordon J.L."/>
            <person name="Armisen D."/>
            <person name="Proux-Wera E."/>
            <person name="Oheigeartaigh S.S."/>
            <person name="Byrne K.P."/>
            <person name="Wolfe K.H."/>
        </authorList>
    </citation>
    <scope>NUCLEOTIDE SEQUENCE [LARGE SCALE GENOMIC DNA]</scope>
    <source>
        <strain evidence="8">ATCC MYA-139 / BCRC 22969 / CBS 8797 / CCRC 22969 / KCTC 17520 / NBRC 10181 / NCYC 3082</strain>
    </source>
</reference>
<feature type="compositionally biased region" description="Basic and acidic residues" evidence="6">
    <location>
        <begin position="413"/>
        <end position="422"/>
    </location>
</feature>
<dbReference type="InterPro" id="IPR005522">
    <property type="entry name" value="IPK"/>
</dbReference>
<dbReference type="EMBL" id="HE978321">
    <property type="protein sequence ID" value="CCK71553.1"/>
    <property type="molecule type" value="Genomic_DNA"/>
</dbReference>
<feature type="region of interest" description="Disordered" evidence="6">
    <location>
        <begin position="452"/>
        <end position="488"/>
    </location>
</feature>
<keyword evidence="2 4" id="KW-0808">Transferase</keyword>
<feature type="coiled-coil region" evidence="5">
    <location>
        <begin position="195"/>
        <end position="222"/>
    </location>
</feature>
<name>J7RPE3_HUIN7</name>
<accession>J7RPE3</accession>
<dbReference type="GO" id="GO:0030643">
    <property type="term" value="P:intracellular phosphate ion homeostasis"/>
    <property type="evidence" value="ECO:0007669"/>
    <property type="project" value="EnsemblFungi"/>
</dbReference>
<sequence>MGSGTHGPADQNLQAVVSDDLASLKDLNVEDTKRLSPVLHGRKASTYLGIFRDNDPLQESGTTPAGDDDDDGAVVANGQVPGRGNVTRNSLQQRRRNSYKNSRYRPMASSHSKAGKIVNPLTHRIDISRGYAPLGGTTAGLVSPPRPQRRYSKGNGTAATSTATTNNQVDDLSLKPVSSATYYPHRSKSSSGTTAAAAAAAVEAINDQLDEQQQQQQHMDNRPREVLEPLRLDNNSGEDKVSATVVESRTSGEPTIEGAEGAPAGSASEQDVDEDADEEDKEYPLAVELKPFTNKVGGHTAIFRFSKRAVCKTLVNRENKWYETMELTNNNLLRFMPKYIGVLNVRQHFNSREHFLSQLPAEQERSKKSDRPQFSPSFAENSECNPSTNLMGAPLEHIHSFPTESSSRPIPMADHRGDHHKSFYNENMLPEVSIDDNKHIIPDSLWGRGFLSTGKSESSSPSSAPDDSYLSPENFEGKMGGRRDSGSTMLNTKLRDLIIQEVFRPVPSRKSSTHAYSNSSVEAPIRTISGRQYLKKKIRSSSSSSYDGKNSTRDNDGNRDECPRVENERRDSNISLREVQEAKSPLLQKLKKESLSNAVDASHSVMDLTQFHKKEKIREKLLNTEDKVTGDNDDEAQRRTPDGEFGNVGSPPPISLESITLEEHTDTIVSKFILLEDLTRNMKHPCALDLKMGTRQYGVDASATKQRSQRMKCQKTTSRRLGVRICGLKIWNQSYYIKRDKYFGRRVKCGWQFVRILSRFLYDGSHVGSIVRHIPHLIKKLDMLAVEVTNLKGFRLYGASILLMYDGKADTKQRKVKVNLIDFAKCVTRDDVVDNLVSGSFKIPPKHGDLEDLGFVRGVKSLKFYLTVIWNYLTMDEPIAYTDEDLANLIDNSAERKGKELFKLPWDWLDEFDKESEADFNDPNSELRKKWRKYELIFDVEPRYNNDQDVSD</sequence>
<dbReference type="GO" id="GO:0032958">
    <property type="term" value="P:inositol phosphate biosynthetic process"/>
    <property type="evidence" value="ECO:0007669"/>
    <property type="project" value="EnsemblFungi"/>
</dbReference>
<evidence type="ECO:0000256" key="5">
    <source>
        <dbReference type="SAM" id="Coils"/>
    </source>
</evidence>
<dbReference type="KEGG" id="kng:KNAG_0H01400"/>
<dbReference type="GO" id="GO:0000827">
    <property type="term" value="F:inositol-1,3,4,5,6-pentakisphosphate kinase activity"/>
    <property type="evidence" value="ECO:0007669"/>
    <property type="project" value="EnsemblFungi"/>
</dbReference>
<dbReference type="GO" id="GO:0005737">
    <property type="term" value="C:cytoplasm"/>
    <property type="evidence" value="ECO:0007669"/>
    <property type="project" value="TreeGrafter"/>
</dbReference>
<dbReference type="Proteomes" id="UP000006310">
    <property type="component" value="Chromosome 8"/>
</dbReference>
<feature type="compositionally biased region" description="Low complexity" evidence="6">
    <location>
        <begin position="154"/>
        <end position="166"/>
    </location>
</feature>
<feature type="region of interest" description="Disordered" evidence="6">
    <location>
        <begin position="229"/>
        <end position="280"/>
    </location>
</feature>
<dbReference type="OMA" id="RVRIGWQ"/>
<evidence type="ECO:0000256" key="1">
    <source>
        <dbReference type="ARBA" id="ARBA00007374"/>
    </source>
</evidence>
<feature type="region of interest" description="Disordered" evidence="6">
    <location>
        <begin position="622"/>
        <end position="655"/>
    </location>
</feature>
<feature type="compositionally biased region" description="Low complexity" evidence="6">
    <location>
        <begin position="452"/>
        <end position="472"/>
    </location>
</feature>
<feature type="compositionally biased region" description="Basic and acidic residues" evidence="6">
    <location>
        <begin position="475"/>
        <end position="485"/>
    </location>
</feature>
<dbReference type="GO" id="GO:0000829">
    <property type="term" value="F:diphosphoinositol pentakisphosphate kinase activity"/>
    <property type="evidence" value="ECO:0007669"/>
    <property type="project" value="EnsemblFungi"/>
</dbReference>
<dbReference type="GO" id="GO:0008440">
    <property type="term" value="F:inositol-1,4,5-trisphosphate 3-kinase activity"/>
    <property type="evidence" value="ECO:0007669"/>
    <property type="project" value="TreeGrafter"/>
</dbReference>
<evidence type="ECO:0000256" key="3">
    <source>
        <dbReference type="ARBA" id="ARBA00022777"/>
    </source>
</evidence>
<evidence type="ECO:0000313" key="8">
    <source>
        <dbReference type="Proteomes" id="UP000006310"/>
    </source>
</evidence>
<dbReference type="Gene3D" id="3.30.470.160">
    <property type="entry name" value="Inositol polyphosphate kinase"/>
    <property type="match status" value="1"/>
</dbReference>
<feature type="compositionally biased region" description="Basic and acidic residues" evidence="6">
    <location>
        <begin position="362"/>
        <end position="371"/>
    </location>
</feature>
<feature type="compositionally biased region" description="Basic and acidic residues" evidence="6">
    <location>
        <begin position="550"/>
        <end position="572"/>
    </location>
</feature>
<feature type="compositionally biased region" description="Low complexity" evidence="6">
    <location>
        <begin position="257"/>
        <end position="269"/>
    </location>
</feature>
<proteinExistence type="inferred from homology"/>
<feature type="compositionally biased region" description="Acidic residues" evidence="6">
    <location>
        <begin position="270"/>
        <end position="280"/>
    </location>
</feature>
<evidence type="ECO:0000256" key="4">
    <source>
        <dbReference type="RuleBase" id="RU363090"/>
    </source>
</evidence>
<evidence type="ECO:0000256" key="6">
    <source>
        <dbReference type="SAM" id="MobiDB-lite"/>
    </source>
</evidence>
<reference evidence="8" key="2">
    <citation type="submission" date="2012-08" db="EMBL/GenBank/DDBJ databases">
        <title>Genome sequence of Kazachstania naganishii.</title>
        <authorList>
            <person name="Gordon J.L."/>
            <person name="Armisen D."/>
            <person name="Proux-Wera E."/>
            <person name="OhEigeartaigh S.S."/>
            <person name="Byrne K.P."/>
            <person name="Wolfe K.H."/>
        </authorList>
    </citation>
    <scope>NUCLEOTIDE SEQUENCE [LARGE SCALE GENOMIC DNA]</scope>
    <source>
        <strain evidence="8">ATCC MYA-139 / BCRC 22969 / CBS 8797 / CCRC 22969 / KCTC 17520 / NBRC 10181 / NCYC 3082</strain>
    </source>
</reference>
<comment type="similarity">
    <text evidence="1 4">Belongs to the inositol phosphokinase (IPK) family.</text>
</comment>
<dbReference type="GO" id="GO:0005634">
    <property type="term" value="C:nucleus"/>
    <property type="evidence" value="ECO:0007669"/>
    <property type="project" value="TreeGrafter"/>
</dbReference>
<feature type="region of interest" description="Disordered" evidence="6">
    <location>
        <begin position="358"/>
        <end position="422"/>
    </location>
</feature>
<feature type="region of interest" description="Disordered" evidence="6">
    <location>
        <begin position="50"/>
        <end position="113"/>
    </location>
</feature>
<dbReference type="PANTHER" id="PTHR12400:SF21">
    <property type="entry name" value="KINASE"/>
    <property type="match status" value="1"/>
</dbReference>
<dbReference type="eggNOG" id="KOG1620">
    <property type="taxonomic scope" value="Eukaryota"/>
</dbReference>
<feature type="compositionally biased region" description="Polar residues" evidence="6">
    <location>
        <begin position="372"/>
        <end position="390"/>
    </location>
</feature>
<feature type="compositionally biased region" description="Basic and acidic residues" evidence="6">
    <location>
        <begin position="229"/>
        <end position="241"/>
    </location>
</feature>
<gene>
    <name evidence="7" type="primary">KNAG0H01400</name>
    <name evidence="7" type="ordered locus">KNAG_0H01400</name>
</gene>
<dbReference type="GO" id="GO:0010919">
    <property type="term" value="P:regulation of inositol phosphate biosynthetic process"/>
    <property type="evidence" value="ECO:0007669"/>
    <property type="project" value="EnsemblFungi"/>
</dbReference>
<dbReference type="GO" id="GO:0046854">
    <property type="term" value="P:phosphatidylinositol phosphate biosynthetic process"/>
    <property type="evidence" value="ECO:0007669"/>
    <property type="project" value="TreeGrafter"/>
</dbReference>
<dbReference type="PANTHER" id="PTHR12400">
    <property type="entry name" value="INOSITOL POLYPHOSPHATE KINASE"/>
    <property type="match status" value="1"/>
</dbReference>
<dbReference type="STRING" id="1071383.J7RPE3"/>
<dbReference type="GO" id="GO:0000824">
    <property type="term" value="F:inositol-1,4,5,6-tetrakisphosphate 3-kinase activity"/>
    <property type="evidence" value="ECO:0007669"/>
    <property type="project" value="TreeGrafter"/>
</dbReference>
<evidence type="ECO:0000256" key="2">
    <source>
        <dbReference type="ARBA" id="ARBA00022679"/>
    </source>
</evidence>
<dbReference type="InterPro" id="IPR038286">
    <property type="entry name" value="IPK_sf"/>
</dbReference>
<dbReference type="OrthoDB" id="2573163at2759"/>
<dbReference type="RefSeq" id="XP_022465798.1">
    <property type="nucleotide sequence ID" value="XM_022609398.1"/>
</dbReference>
<feature type="compositionally biased region" description="Basic and acidic residues" evidence="6">
    <location>
        <begin position="622"/>
        <end position="642"/>
    </location>
</feature>
<dbReference type="AlphaFoldDB" id="J7RPE3"/>
<dbReference type="Pfam" id="PF03770">
    <property type="entry name" value="IPK"/>
    <property type="match status" value="1"/>
</dbReference>
<keyword evidence="8" id="KW-1185">Reference proteome</keyword>
<dbReference type="HOGENOM" id="CLU_004422_0_0_1"/>
<dbReference type="EC" id="2.7.-.-" evidence="4"/>
<feature type="region of interest" description="Disordered" evidence="6">
    <location>
        <begin position="532"/>
        <end position="580"/>
    </location>
</feature>
<evidence type="ECO:0000313" key="7">
    <source>
        <dbReference type="EMBL" id="CCK71553.1"/>
    </source>
</evidence>
<feature type="region of interest" description="Disordered" evidence="6">
    <location>
        <begin position="136"/>
        <end position="166"/>
    </location>
</feature>
<keyword evidence="5" id="KW-0175">Coiled coil</keyword>
<organism evidence="7 8">
    <name type="scientific">Huiozyma naganishii (strain ATCC MYA-139 / BCRC 22969 / CBS 8797 / KCTC 17520 / NBRC 10181 / NCYC 3082 / Yp74L-3)</name>
    <name type="common">Yeast</name>
    <name type="synonym">Kazachstania naganishii</name>
    <dbReference type="NCBI Taxonomy" id="1071383"/>
    <lineage>
        <taxon>Eukaryota</taxon>
        <taxon>Fungi</taxon>
        <taxon>Dikarya</taxon>
        <taxon>Ascomycota</taxon>
        <taxon>Saccharomycotina</taxon>
        <taxon>Saccharomycetes</taxon>
        <taxon>Saccharomycetales</taxon>
        <taxon>Saccharomycetaceae</taxon>
        <taxon>Huiozyma</taxon>
    </lineage>
</organism>
<protein>
    <recommendedName>
        <fullName evidence="4">Kinase</fullName>
        <ecNumber evidence="4">2.7.-.-</ecNumber>
    </recommendedName>
</protein>
<dbReference type="GeneID" id="34527285"/>